<feature type="region of interest" description="Disordered" evidence="2">
    <location>
        <begin position="168"/>
        <end position="191"/>
    </location>
</feature>
<dbReference type="RefSeq" id="XP_037225872.1">
    <property type="nucleotide sequence ID" value="XM_037357962.1"/>
</dbReference>
<feature type="compositionally biased region" description="Basic and acidic residues" evidence="2">
    <location>
        <begin position="69"/>
        <end position="79"/>
    </location>
</feature>
<name>A0A8H6WKL3_9AGAR</name>
<proteinExistence type="predicted"/>
<keyword evidence="1" id="KW-0175">Coiled coil</keyword>
<keyword evidence="4" id="KW-1185">Reference proteome</keyword>
<feature type="coiled-coil region" evidence="1">
    <location>
        <begin position="141"/>
        <end position="168"/>
    </location>
</feature>
<dbReference type="Proteomes" id="UP000636479">
    <property type="component" value="Unassembled WGS sequence"/>
</dbReference>
<dbReference type="GeneID" id="59340478"/>
<feature type="compositionally biased region" description="Low complexity" evidence="2">
    <location>
        <begin position="35"/>
        <end position="45"/>
    </location>
</feature>
<dbReference type="OrthoDB" id="3211582at2759"/>
<feature type="region of interest" description="Disordered" evidence="2">
    <location>
        <begin position="1"/>
        <end position="105"/>
    </location>
</feature>
<organism evidence="3 4">
    <name type="scientific">Mycena indigotica</name>
    <dbReference type="NCBI Taxonomy" id="2126181"/>
    <lineage>
        <taxon>Eukaryota</taxon>
        <taxon>Fungi</taxon>
        <taxon>Dikarya</taxon>
        <taxon>Basidiomycota</taxon>
        <taxon>Agaricomycotina</taxon>
        <taxon>Agaricomycetes</taxon>
        <taxon>Agaricomycetidae</taxon>
        <taxon>Agaricales</taxon>
        <taxon>Marasmiineae</taxon>
        <taxon>Mycenaceae</taxon>
        <taxon>Mycena</taxon>
    </lineage>
</organism>
<feature type="compositionally biased region" description="Low complexity" evidence="2">
    <location>
        <begin position="87"/>
        <end position="105"/>
    </location>
</feature>
<gene>
    <name evidence="3" type="ORF">MIND_00101400</name>
</gene>
<accession>A0A8H6WKL3</accession>
<evidence type="ECO:0000256" key="1">
    <source>
        <dbReference type="SAM" id="Coils"/>
    </source>
</evidence>
<dbReference type="EMBL" id="JACAZF010000001">
    <property type="protein sequence ID" value="KAF7315849.1"/>
    <property type="molecule type" value="Genomic_DNA"/>
</dbReference>
<dbReference type="AlphaFoldDB" id="A0A8H6WKL3"/>
<evidence type="ECO:0000256" key="2">
    <source>
        <dbReference type="SAM" id="MobiDB-lite"/>
    </source>
</evidence>
<evidence type="ECO:0000313" key="3">
    <source>
        <dbReference type="EMBL" id="KAF7315849.1"/>
    </source>
</evidence>
<evidence type="ECO:0000313" key="4">
    <source>
        <dbReference type="Proteomes" id="UP000636479"/>
    </source>
</evidence>
<reference evidence="3" key="1">
    <citation type="submission" date="2020-05" db="EMBL/GenBank/DDBJ databases">
        <title>Mycena genomes resolve the evolution of fungal bioluminescence.</title>
        <authorList>
            <person name="Tsai I.J."/>
        </authorList>
    </citation>
    <scope>NUCLEOTIDE SEQUENCE</scope>
    <source>
        <strain evidence="3">171206Taipei</strain>
    </source>
</reference>
<protein>
    <submittedName>
        <fullName evidence="3">PALP domain-containing protein</fullName>
    </submittedName>
</protein>
<feature type="compositionally biased region" description="Basic residues" evidence="2">
    <location>
        <begin position="23"/>
        <end position="34"/>
    </location>
</feature>
<comment type="caution">
    <text evidence="3">The sequence shown here is derived from an EMBL/GenBank/DDBJ whole genome shotgun (WGS) entry which is preliminary data.</text>
</comment>
<sequence length="191" mass="20925">MPLFKSQPTPAEERVVPVDNTPTRKHTLFGRRRSVSPSRRTTTSPTRRDVDQPVDGTTRRGGFFGGRRRSVESNEDRRSIGRASSMTSGRTNGSVRSGNGSGFFGRNNILKESIHKDPSIIAAKEKVTFAEKAEVAADEALVQARAMVREAKDHVRLLEREAAEEAKRAKAKQAVSNDISRSAGGLGRHGM</sequence>